<dbReference type="InterPro" id="IPR017853">
    <property type="entry name" value="GH"/>
</dbReference>
<sequence length="447" mass="49130">MLAASGTGLAASRIMGASPFETLRARPTRSFLDSIGIVTTFPDRGQPLEKTIEMVRYCGFRWVRAGIEGLSTNGPNTIETMIELHRQTGALLNWGLVSGSSDLEKLIETGLVLARNGALLAFEGNNEPNNWGVTYQGQKGGGRASWLPVARLQRDLYSAVKTHPELRDYPVWTISEPGAQTDNVGLQFLEIPTGAGTLMPGGTCYADFANVHNYIYHSNSPGLADNKVWDAADPSRASRVDGLFGNFGRTWRKGFRGYSDRELEDLPRVTTETGVKLSDKVPETLHGLHLMNIYLAQFARGYAHTSVYILRDRTDEEGNQAFGFFAPDYSPRLAAQYLRNLTVILADASPQAANEALREVDLFLEGQTPVVHDLLLQRSDGVFQYVIWGEMLRGTTETVLHFARPPKSLRIFDPTVGTEPIQIAGQPEAVPLTLSDHPLIVQFAAPA</sequence>
<gene>
    <name evidence="1" type="ORF">SAMN04488026_104429</name>
</gene>
<dbReference type="Proteomes" id="UP000199382">
    <property type="component" value="Unassembled WGS sequence"/>
</dbReference>
<organism evidence="1 2">
    <name type="scientific">Aliiruegeria lutimaris</name>
    <dbReference type="NCBI Taxonomy" id="571298"/>
    <lineage>
        <taxon>Bacteria</taxon>
        <taxon>Pseudomonadati</taxon>
        <taxon>Pseudomonadota</taxon>
        <taxon>Alphaproteobacteria</taxon>
        <taxon>Rhodobacterales</taxon>
        <taxon>Roseobacteraceae</taxon>
        <taxon>Aliiruegeria</taxon>
    </lineage>
</organism>
<reference evidence="1 2" key="1">
    <citation type="submission" date="2016-10" db="EMBL/GenBank/DDBJ databases">
        <authorList>
            <person name="de Groot N.N."/>
        </authorList>
    </citation>
    <scope>NUCLEOTIDE SEQUENCE [LARGE SCALE GENOMIC DNA]</scope>
    <source>
        <strain evidence="1 2">DSM 25294</strain>
    </source>
</reference>
<dbReference type="SUPFAM" id="SSF51445">
    <property type="entry name" value="(Trans)glycosidases"/>
    <property type="match status" value="1"/>
</dbReference>
<evidence type="ECO:0000313" key="1">
    <source>
        <dbReference type="EMBL" id="SDK54491.1"/>
    </source>
</evidence>
<proteinExistence type="predicted"/>
<name>A0A1G9CS05_9RHOB</name>
<dbReference type="EMBL" id="FNEK01000044">
    <property type="protein sequence ID" value="SDK54491.1"/>
    <property type="molecule type" value="Genomic_DNA"/>
</dbReference>
<dbReference type="AlphaFoldDB" id="A0A1G9CS05"/>
<dbReference type="STRING" id="571298.SAMN04488026_104429"/>
<dbReference type="Gene3D" id="3.20.20.80">
    <property type="entry name" value="Glycosidases"/>
    <property type="match status" value="1"/>
</dbReference>
<evidence type="ECO:0000313" key="2">
    <source>
        <dbReference type="Proteomes" id="UP000199382"/>
    </source>
</evidence>
<evidence type="ECO:0008006" key="3">
    <source>
        <dbReference type="Google" id="ProtNLM"/>
    </source>
</evidence>
<protein>
    <recommendedName>
        <fullName evidence="3">Glycosyl hydrolase</fullName>
    </recommendedName>
</protein>
<keyword evidence="2" id="KW-1185">Reference proteome</keyword>
<accession>A0A1G9CS05</accession>